<protein>
    <submittedName>
        <fullName evidence="8">Low molecular weight protein arginine phosphatase</fullName>
    </submittedName>
    <submittedName>
        <fullName evidence="7">Protein-tyrosine-phosphatase</fullName>
    </submittedName>
</protein>
<comment type="caution">
    <text evidence="8">The sequence shown here is derived from an EMBL/GenBank/DDBJ whole genome shotgun (WGS) entry which is preliminary data.</text>
</comment>
<feature type="active site" description="Proton donor" evidence="4">
    <location>
        <position position="118"/>
    </location>
</feature>
<dbReference type="CDD" id="cd16344">
    <property type="entry name" value="LMWPAP"/>
    <property type="match status" value="1"/>
</dbReference>
<dbReference type="GO" id="GO:0004725">
    <property type="term" value="F:protein tyrosine phosphatase activity"/>
    <property type="evidence" value="ECO:0007669"/>
    <property type="project" value="InterPro"/>
</dbReference>
<dbReference type="PANTHER" id="PTHR11717">
    <property type="entry name" value="LOW MOLECULAR WEIGHT PROTEIN TYROSINE PHOSPHATASE"/>
    <property type="match status" value="1"/>
</dbReference>
<feature type="active site" evidence="4">
    <location>
        <position position="14"/>
    </location>
</feature>
<proteinExistence type="inferred from homology"/>
<dbReference type="PANTHER" id="PTHR11717:SF31">
    <property type="entry name" value="LOW MOLECULAR WEIGHT PROTEIN-TYROSINE-PHOSPHATASE ETP-RELATED"/>
    <property type="match status" value="1"/>
</dbReference>
<dbReference type="GeneID" id="82809651"/>
<dbReference type="Proteomes" id="UP000276178">
    <property type="component" value="Unassembled WGS sequence"/>
</dbReference>
<evidence type="ECO:0000256" key="3">
    <source>
        <dbReference type="ARBA" id="ARBA00022912"/>
    </source>
</evidence>
<dbReference type="InterPro" id="IPR036196">
    <property type="entry name" value="Ptyr_pPase_sf"/>
</dbReference>
<dbReference type="Gene3D" id="3.40.50.2300">
    <property type="match status" value="1"/>
</dbReference>
<feature type="active site" description="Nucleophile" evidence="4">
    <location>
        <position position="8"/>
    </location>
</feature>
<dbReference type="EMBL" id="RHHN01000034">
    <property type="protein sequence ID" value="RNB55550.1"/>
    <property type="molecule type" value="Genomic_DNA"/>
</dbReference>
<keyword evidence="3" id="KW-0904">Protein phosphatase</keyword>
<reference evidence="7 10" key="2">
    <citation type="submission" date="2019-06" db="EMBL/GenBank/DDBJ databases">
        <title>Whole genome shotgun sequence of Brevibacillus agri NBRC 15538.</title>
        <authorList>
            <person name="Hosoyama A."/>
            <person name="Uohara A."/>
            <person name="Ohji S."/>
            <person name="Ichikawa N."/>
        </authorList>
    </citation>
    <scope>NUCLEOTIDE SEQUENCE [LARGE SCALE GENOMIC DNA]</scope>
    <source>
        <strain evidence="7 10">NBRC 15538</strain>
    </source>
</reference>
<evidence type="ECO:0000313" key="8">
    <source>
        <dbReference type="EMBL" id="RNB55550.1"/>
    </source>
</evidence>
<accession>A0A3M8AWU6</accession>
<keyword evidence="2" id="KW-0378">Hydrolase</keyword>
<keyword evidence="5" id="KW-0175">Coiled coil</keyword>
<dbReference type="AlphaFoldDB" id="A0A3M8AWU6"/>
<evidence type="ECO:0000313" key="9">
    <source>
        <dbReference type="Proteomes" id="UP000276178"/>
    </source>
</evidence>
<dbReference type="Pfam" id="PF01451">
    <property type="entry name" value="LMWPc"/>
    <property type="match status" value="1"/>
</dbReference>
<dbReference type="OrthoDB" id="9784339at2"/>
<name>A0A3M8AWU6_9BACL</name>
<dbReference type="SMART" id="SM00226">
    <property type="entry name" value="LMWPc"/>
    <property type="match status" value="1"/>
</dbReference>
<feature type="domain" description="Phosphotyrosine protein phosphatase I" evidence="6">
    <location>
        <begin position="2"/>
        <end position="144"/>
    </location>
</feature>
<gene>
    <name evidence="7" type="ORF">BAG01nite_24920</name>
    <name evidence="8" type="ORF">EB820_10970</name>
</gene>
<dbReference type="Proteomes" id="UP000317180">
    <property type="component" value="Unassembled WGS sequence"/>
</dbReference>
<dbReference type="SUPFAM" id="SSF52788">
    <property type="entry name" value="Phosphotyrosine protein phosphatases I"/>
    <property type="match status" value="1"/>
</dbReference>
<reference evidence="8 9" key="1">
    <citation type="submission" date="2018-10" db="EMBL/GenBank/DDBJ databases">
        <title>Phylogenomics of Brevibacillus.</title>
        <authorList>
            <person name="Dunlap C."/>
        </authorList>
    </citation>
    <scope>NUCLEOTIDE SEQUENCE [LARGE SCALE GENOMIC DNA]</scope>
    <source>
        <strain evidence="8 9">NRRL NRS 1219</strain>
    </source>
</reference>
<dbReference type="InterPro" id="IPR017867">
    <property type="entry name" value="Tyr_phospatase_low_mol_wt"/>
</dbReference>
<organism evidence="8 9">
    <name type="scientific">Brevibacillus agri</name>
    <dbReference type="NCBI Taxonomy" id="51101"/>
    <lineage>
        <taxon>Bacteria</taxon>
        <taxon>Bacillati</taxon>
        <taxon>Bacillota</taxon>
        <taxon>Bacilli</taxon>
        <taxon>Bacillales</taxon>
        <taxon>Paenibacillaceae</taxon>
        <taxon>Brevibacillus</taxon>
    </lineage>
</organism>
<evidence type="ECO:0000313" key="7">
    <source>
        <dbReference type="EMBL" id="GED26390.1"/>
    </source>
</evidence>
<evidence type="ECO:0000256" key="5">
    <source>
        <dbReference type="SAM" id="Coils"/>
    </source>
</evidence>
<keyword evidence="10" id="KW-1185">Reference proteome</keyword>
<evidence type="ECO:0000259" key="6">
    <source>
        <dbReference type="SMART" id="SM00226"/>
    </source>
</evidence>
<dbReference type="InterPro" id="IPR050438">
    <property type="entry name" value="LMW_PTPase"/>
</dbReference>
<comment type="similarity">
    <text evidence="1">Belongs to the low molecular weight phosphotyrosine protein phosphatase family.</text>
</comment>
<evidence type="ECO:0000313" key="10">
    <source>
        <dbReference type="Proteomes" id="UP000317180"/>
    </source>
</evidence>
<dbReference type="RefSeq" id="WP_005827788.1">
    <property type="nucleotide sequence ID" value="NZ_BJOD01000023.1"/>
</dbReference>
<sequence>MKRILFVCTGNTCRSPMAEAMFRAKTAGQEFEVRSAGVAAYAGQPASAHAQAVLAERGISHAHESSQLDEALIEWSDLILTMTNNHKHAILTFFPAAADKVHTLQEFAGVEGLRDIADPFGGALEDYRRCAEEIEESLDRLLERLMEVRFRK</sequence>
<evidence type="ECO:0000256" key="2">
    <source>
        <dbReference type="ARBA" id="ARBA00022801"/>
    </source>
</evidence>
<evidence type="ECO:0000256" key="1">
    <source>
        <dbReference type="ARBA" id="ARBA00011063"/>
    </source>
</evidence>
<dbReference type="PRINTS" id="PR00719">
    <property type="entry name" value="LMWPTPASE"/>
</dbReference>
<evidence type="ECO:0000256" key="4">
    <source>
        <dbReference type="PIRSR" id="PIRSR617867-1"/>
    </source>
</evidence>
<feature type="coiled-coil region" evidence="5">
    <location>
        <begin position="124"/>
        <end position="151"/>
    </location>
</feature>
<dbReference type="InterPro" id="IPR023485">
    <property type="entry name" value="Ptyr_pPase"/>
</dbReference>
<dbReference type="EMBL" id="BJOD01000023">
    <property type="protein sequence ID" value="GED26390.1"/>
    <property type="molecule type" value="Genomic_DNA"/>
</dbReference>